<keyword evidence="4" id="KW-1185">Reference proteome</keyword>
<evidence type="ECO:0000313" key="4">
    <source>
        <dbReference type="Proteomes" id="UP000029453"/>
    </source>
</evidence>
<proteinExistence type="predicted"/>
<evidence type="ECO:0000256" key="1">
    <source>
        <dbReference type="SAM" id="Coils"/>
    </source>
</evidence>
<feature type="coiled-coil region" evidence="1">
    <location>
        <begin position="251"/>
        <end position="285"/>
    </location>
</feature>
<feature type="coiled-coil region" evidence="1">
    <location>
        <begin position="157"/>
        <end position="191"/>
    </location>
</feature>
<keyword evidence="2" id="KW-0732">Signal</keyword>
<sequence>MKKKLAMLLSISMTFSMFVMSFSSNAAIAANDKMTQTFANRLSEIKMEVEQELIRKETAFKEAEAKLEEATATLKKAQDNMRSKGSQFTEEDQGQVIEATLAVKPYQEAYNKAKAELDYVEKLVAEVIKQEAIEKSYEIKSRPVRSLMEGTEENAVSEDIYQQLDKAQIRVDKAREAQDNLMKSLNDLIKAFTFSNSEDYKDSDSEVTLKNKEKLAEKIENMNKVMAKSITKLKNIADNVTQRTVDIADVLKKAEKKVKKTRKLLAKATEEKEKLWKEVQAAEEEAYEAGQNLVRVETRAAKTGQSKDDSNEVKLAAIAKERADQTLAKLEKAYDDAVEQFQNADVSNQAAEYRLVNAKTVALKK</sequence>
<feature type="signal peptide" evidence="2">
    <location>
        <begin position="1"/>
        <end position="26"/>
    </location>
</feature>
<name>M9LGQ6_PAEPP</name>
<dbReference type="RefSeq" id="WP_006285140.1">
    <property type="nucleotide sequence ID" value="NZ_BALG01000048.1"/>
</dbReference>
<evidence type="ECO:0000256" key="2">
    <source>
        <dbReference type="SAM" id="SignalP"/>
    </source>
</evidence>
<dbReference type="AlphaFoldDB" id="M9LGQ6"/>
<accession>M9LGQ6</accession>
<feature type="coiled-coil region" evidence="1">
    <location>
        <begin position="46"/>
        <end position="87"/>
    </location>
</feature>
<evidence type="ECO:0000313" key="3">
    <source>
        <dbReference type="EMBL" id="GAC41790.1"/>
    </source>
</evidence>
<feature type="chain" id="PRO_5004100161" evidence="2">
    <location>
        <begin position="27"/>
        <end position="365"/>
    </location>
</feature>
<organism evidence="3 4">
    <name type="scientific">Paenibacillus popilliae ATCC 14706</name>
    <dbReference type="NCBI Taxonomy" id="1212764"/>
    <lineage>
        <taxon>Bacteria</taxon>
        <taxon>Bacillati</taxon>
        <taxon>Bacillota</taxon>
        <taxon>Bacilli</taxon>
        <taxon>Bacillales</taxon>
        <taxon>Paenibacillaceae</taxon>
        <taxon>Paenibacillus</taxon>
    </lineage>
</organism>
<reference evidence="3 4" key="1">
    <citation type="submission" date="2012-10" db="EMBL/GenBank/DDBJ databases">
        <title>Draft Genome Sequence of Paenibacillus popilliae ATCC 14706T.</title>
        <authorList>
            <person name="Iiyama K."/>
            <person name="Mori K."/>
            <person name="Mon H."/>
            <person name="Chieda Y."/>
            <person name="Lee J.M."/>
            <person name="Kusakabe T."/>
            <person name="Tashiro K."/>
            <person name="Asano S."/>
            <person name="Yasunaga-Aoki C."/>
            <person name="Shimizu S."/>
        </authorList>
    </citation>
    <scope>NUCLEOTIDE SEQUENCE [LARGE SCALE GENOMIC DNA]</scope>
    <source>
        <strain evidence="3 4">ATCC 14706</strain>
    </source>
</reference>
<dbReference type="EMBL" id="BALG01000048">
    <property type="protein sequence ID" value="GAC41790.1"/>
    <property type="molecule type" value="Genomic_DNA"/>
</dbReference>
<protein>
    <submittedName>
        <fullName evidence="3">Uncharacterized protein conserved in bacteria</fullName>
    </submittedName>
</protein>
<feature type="coiled-coil region" evidence="1">
    <location>
        <begin position="320"/>
        <end position="347"/>
    </location>
</feature>
<dbReference type="Proteomes" id="UP000029453">
    <property type="component" value="Unassembled WGS sequence"/>
</dbReference>
<gene>
    <name evidence="3" type="ORF">PPOP_1147</name>
</gene>
<comment type="caution">
    <text evidence="3">The sequence shown here is derived from an EMBL/GenBank/DDBJ whole genome shotgun (WGS) entry which is preliminary data.</text>
</comment>
<keyword evidence="1" id="KW-0175">Coiled coil</keyword>